<dbReference type="OrthoDB" id="3197085at2"/>
<protein>
    <recommendedName>
        <fullName evidence="5">Type I restriction modification DNA specificity domain-containing protein</fullName>
    </recommendedName>
</protein>
<comment type="caution">
    <text evidence="6">The sequence shown here is derived from an EMBL/GenBank/DDBJ whole genome shotgun (WGS) entry which is preliminary data.</text>
</comment>
<accession>A0A077MAX1</accession>
<evidence type="ECO:0000256" key="2">
    <source>
        <dbReference type="ARBA" id="ARBA00022747"/>
    </source>
</evidence>
<dbReference type="Pfam" id="PF01420">
    <property type="entry name" value="Methylase_S"/>
    <property type="match status" value="1"/>
</dbReference>
<organism evidence="6 7">
    <name type="scientific">Nostocoides jenkinsii Ben 74</name>
    <dbReference type="NCBI Taxonomy" id="1193518"/>
    <lineage>
        <taxon>Bacteria</taxon>
        <taxon>Bacillati</taxon>
        <taxon>Actinomycetota</taxon>
        <taxon>Actinomycetes</taxon>
        <taxon>Micrococcales</taxon>
        <taxon>Intrasporangiaceae</taxon>
        <taxon>Nostocoides</taxon>
    </lineage>
</organism>
<proteinExistence type="inferred from homology"/>
<dbReference type="PANTHER" id="PTHR43140">
    <property type="entry name" value="TYPE-1 RESTRICTION ENZYME ECOKI SPECIFICITY PROTEIN"/>
    <property type="match status" value="1"/>
</dbReference>
<reference evidence="6 7" key="1">
    <citation type="journal article" date="2013" name="ISME J.">
        <title>A metabolic model for members of the genus Tetrasphaera involved in enhanced biological phosphorus removal.</title>
        <authorList>
            <person name="Kristiansen R."/>
            <person name="Nguyen H.T.T."/>
            <person name="Saunders A.M."/>
            <person name="Nielsen J.L."/>
            <person name="Wimmer R."/>
            <person name="Le V.Q."/>
            <person name="McIlroy S.J."/>
            <person name="Petrovski S."/>
            <person name="Seviour R.J."/>
            <person name="Calteau A."/>
            <person name="Nielsen K.L."/>
            <person name="Nielsen P.H."/>
        </authorList>
    </citation>
    <scope>NUCLEOTIDE SEQUENCE [LARGE SCALE GENOMIC DNA]</scope>
    <source>
        <strain evidence="6 7">Ben 74</strain>
    </source>
</reference>
<keyword evidence="3" id="KW-0238">DNA-binding</keyword>
<keyword evidence="7" id="KW-1185">Reference proteome</keyword>
<dbReference type="InterPro" id="IPR044946">
    <property type="entry name" value="Restrct_endonuc_typeI_TRD_sf"/>
</dbReference>
<keyword evidence="2" id="KW-0680">Restriction system</keyword>
<dbReference type="InterPro" id="IPR051212">
    <property type="entry name" value="Type-I_RE_S_subunit"/>
</dbReference>
<evidence type="ECO:0000313" key="6">
    <source>
        <dbReference type="EMBL" id="CCI51922.1"/>
    </source>
</evidence>
<dbReference type="GO" id="GO:0009307">
    <property type="term" value="P:DNA restriction-modification system"/>
    <property type="evidence" value="ECO:0007669"/>
    <property type="project" value="UniProtKB-KW"/>
</dbReference>
<comment type="similarity">
    <text evidence="1">Belongs to the type-I restriction system S methylase family.</text>
</comment>
<evidence type="ECO:0000256" key="4">
    <source>
        <dbReference type="ARBA" id="ARBA00038652"/>
    </source>
</evidence>
<evidence type="ECO:0000259" key="5">
    <source>
        <dbReference type="Pfam" id="PF01420"/>
    </source>
</evidence>
<dbReference type="Proteomes" id="UP000035720">
    <property type="component" value="Unassembled WGS sequence"/>
</dbReference>
<evidence type="ECO:0000256" key="1">
    <source>
        <dbReference type="ARBA" id="ARBA00010923"/>
    </source>
</evidence>
<dbReference type="STRING" id="1193518.BN13_1310004"/>
<dbReference type="InterPro" id="IPR000055">
    <property type="entry name" value="Restrct_endonuc_typeI_TRD"/>
</dbReference>
<feature type="domain" description="Type I restriction modification DNA specificity" evidence="5">
    <location>
        <begin position="2"/>
        <end position="165"/>
    </location>
</feature>
<name>A0A077MAX1_9MICO</name>
<evidence type="ECO:0000256" key="3">
    <source>
        <dbReference type="ARBA" id="ARBA00023125"/>
    </source>
</evidence>
<dbReference type="AlphaFoldDB" id="A0A077MAX1"/>
<dbReference type="Gene3D" id="3.90.220.20">
    <property type="entry name" value="DNA methylase specificity domains"/>
    <property type="match status" value="2"/>
</dbReference>
<sequence length="410" mass="45019">MTWPTYPLGQLADTALGKMLDKGKPKGLPHVPYLRNVNVQWGRVDTSSVWTMELGEHEHERFGLRAGDLLICEGGEPGRCAVWQGSSEFTAFQKALHRARPGPNLTTGFLRYYLEHLVSSGAIAKFCTGSTIAHLPQQQLRRVPVPLPPVAEQRRIVEILEEHLSHLDASEVELQRSGTRLEVLWASTLSNSRSGIQVALPAVTEIQGGIQKQPKRAPVANHYPFLRVANVTATGLDLRDVHRVELFGDELERLRLLPGDLLVVEGNGSPAQIGRAAAWDGSIDNCVHQNHLIRVRPLPGLLPGYLEAVWNSPEHRRTLTDVSSSSSGLHTLSVSKLKRLSIPVPSLETQADLLSRVQEVRSALDRQRTAISGAIAKGRALRRAVLAAAFEGKLTGRHTDVEVLEELAEA</sequence>
<dbReference type="EMBL" id="CAJC01000037">
    <property type="protein sequence ID" value="CCI51922.1"/>
    <property type="molecule type" value="Genomic_DNA"/>
</dbReference>
<dbReference type="PANTHER" id="PTHR43140:SF1">
    <property type="entry name" value="TYPE I RESTRICTION ENZYME ECOKI SPECIFICITY SUBUNIT"/>
    <property type="match status" value="1"/>
</dbReference>
<gene>
    <name evidence="6" type="ORF">BN13_1310004</name>
</gene>
<dbReference type="SUPFAM" id="SSF116734">
    <property type="entry name" value="DNA methylase specificity domain"/>
    <property type="match status" value="2"/>
</dbReference>
<evidence type="ECO:0000313" key="7">
    <source>
        <dbReference type="Proteomes" id="UP000035720"/>
    </source>
</evidence>
<comment type="subunit">
    <text evidence="4">The methyltransferase is composed of M and S polypeptides.</text>
</comment>
<dbReference type="GO" id="GO:0003677">
    <property type="term" value="F:DNA binding"/>
    <property type="evidence" value="ECO:0007669"/>
    <property type="project" value="UniProtKB-KW"/>
</dbReference>
<dbReference type="CDD" id="cd17253">
    <property type="entry name" value="RMtype1_S_Eco933I-TRD2-CR2_like"/>
    <property type="match status" value="2"/>
</dbReference>